<dbReference type="EMBL" id="BSYO01000022">
    <property type="protein sequence ID" value="GMH20654.1"/>
    <property type="molecule type" value="Genomic_DNA"/>
</dbReference>
<accession>A0AAD3XY55</accession>
<reference evidence="1" key="1">
    <citation type="submission" date="2023-05" db="EMBL/GenBank/DDBJ databases">
        <title>Nepenthes gracilis genome sequencing.</title>
        <authorList>
            <person name="Fukushima K."/>
        </authorList>
    </citation>
    <scope>NUCLEOTIDE SEQUENCE</scope>
    <source>
        <strain evidence="1">SING2019-196</strain>
    </source>
</reference>
<proteinExistence type="predicted"/>
<keyword evidence="2" id="KW-1185">Reference proteome</keyword>
<evidence type="ECO:0000313" key="2">
    <source>
        <dbReference type="Proteomes" id="UP001279734"/>
    </source>
</evidence>
<dbReference type="AlphaFoldDB" id="A0AAD3XY55"/>
<name>A0AAD3XY55_NEPGR</name>
<evidence type="ECO:0000313" key="1">
    <source>
        <dbReference type="EMBL" id="GMH20654.1"/>
    </source>
</evidence>
<dbReference type="Proteomes" id="UP001279734">
    <property type="component" value="Unassembled WGS sequence"/>
</dbReference>
<comment type="caution">
    <text evidence="1">The sequence shown here is derived from an EMBL/GenBank/DDBJ whole genome shotgun (WGS) entry which is preliminary data.</text>
</comment>
<sequence>MAGVDHSLLVAVVVDKSMAAALVRSKVVVVGSNKFLDSSTAEAVGRNMVVVVGRRTMGEVHMPFLSKPEVCVRMNLRSSEQGITWRIRGRGCPTRCNYSL</sequence>
<gene>
    <name evidence="1" type="ORF">Nepgr_022495</name>
</gene>
<protein>
    <submittedName>
        <fullName evidence="1">Uncharacterized protein</fullName>
    </submittedName>
</protein>
<organism evidence="1 2">
    <name type="scientific">Nepenthes gracilis</name>
    <name type="common">Slender pitcher plant</name>
    <dbReference type="NCBI Taxonomy" id="150966"/>
    <lineage>
        <taxon>Eukaryota</taxon>
        <taxon>Viridiplantae</taxon>
        <taxon>Streptophyta</taxon>
        <taxon>Embryophyta</taxon>
        <taxon>Tracheophyta</taxon>
        <taxon>Spermatophyta</taxon>
        <taxon>Magnoliopsida</taxon>
        <taxon>eudicotyledons</taxon>
        <taxon>Gunneridae</taxon>
        <taxon>Pentapetalae</taxon>
        <taxon>Caryophyllales</taxon>
        <taxon>Nepenthaceae</taxon>
        <taxon>Nepenthes</taxon>
    </lineage>
</organism>